<protein>
    <recommendedName>
        <fullName evidence="4">EfeO-type cupredoxin-like domain-containing protein</fullName>
    </recommendedName>
</protein>
<keyword evidence="3" id="KW-0732">Signal</keyword>
<evidence type="ECO:0000259" key="4">
    <source>
        <dbReference type="Pfam" id="PF13473"/>
    </source>
</evidence>
<evidence type="ECO:0000256" key="1">
    <source>
        <dbReference type="ARBA" id="ARBA00022723"/>
    </source>
</evidence>
<sequence length="117" mass="12166">MRVRTFGKQLSALLLGFPVIALAAESADVTIQAKPGFQFEPSTIEVPAGAEVTVNFENTGAMGHNFTVPELNAGTETIGADQNESITFTVGESGSYEFICDVAGHAAAGMTGTLKVK</sequence>
<dbReference type="AlphaFoldDB" id="A0A9X5B3T0"/>
<evidence type="ECO:0000256" key="2">
    <source>
        <dbReference type="ARBA" id="ARBA00023008"/>
    </source>
</evidence>
<dbReference type="InterPro" id="IPR028096">
    <property type="entry name" value="EfeO_Cupredoxin"/>
</dbReference>
<dbReference type="Pfam" id="PF13473">
    <property type="entry name" value="Cupredoxin_1"/>
    <property type="match status" value="1"/>
</dbReference>
<dbReference type="PANTHER" id="PTHR38439">
    <property type="entry name" value="AURACYANIN-B"/>
    <property type="match status" value="1"/>
</dbReference>
<dbReference type="PANTHER" id="PTHR38439:SF3">
    <property type="entry name" value="COPPER-RESISTANT CUPROPROTEIN COPI"/>
    <property type="match status" value="1"/>
</dbReference>
<dbReference type="InterPro" id="IPR050845">
    <property type="entry name" value="Cu-binding_ET"/>
</dbReference>
<keyword evidence="1" id="KW-0479">Metal-binding</keyword>
<organism evidence="5 6">
    <name type="scientific">Vreelandella halophila</name>
    <dbReference type="NCBI Taxonomy" id="86177"/>
    <lineage>
        <taxon>Bacteria</taxon>
        <taxon>Pseudomonadati</taxon>
        <taxon>Pseudomonadota</taxon>
        <taxon>Gammaproteobacteria</taxon>
        <taxon>Oceanospirillales</taxon>
        <taxon>Halomonadaceae</taxon>
        <taxon>Vreelandella</taxon>
    </lineage>
</organism>
<dbReference type="OrthoDB" id="9814063at2"/>
<dbReference type="InterPro" id="IPR008972">
    <property type="entry name" value="Cupredoxin"/>
</dbReference>
<dbReference type="EMBL" id="WMEX01000002">
    <property type="protein sequence ID" value="MYL25825.1"/>
    <property type="molecule type" value="Genomic_DNA"/>
</dbReference>
<feature type="signal peptide" evidence="3">
    <location>
        <begin position="1"/>
        <end position="23"/>
    </location>
</feature>
<evidence type="ECO:0000313" key="5">
    <source>
        <dbReference type="EMBL" id="MYL25825.1"/>
    </source>
</evidence>
<comment type="caution">
    <text evidence="5">The sequence shown here is derived from an EMBL/GenBank/DDBJ whole genome shotgun (WGS) entry which is preliminary data.</text>
</comment>
<accession>A0A9X5B3T0</accession>
<feature type="chain" id="PRO_5040958995" description="EfeO-type cupredoxin-like domain-containing protein" evidence="3">
    <location>
        <begin position="24"/>
        <end position="117"/>
    </location>
</feature>
<evidence type="ECO:0000256" key="3">
    <source>
        <dbReference type="SAM" id="SignalP"/>
    </source>
</evidence>
<dbReference type="RefSeq" id="WP_160898139.1">
    <property type="nucleotide sequence ID" value="NZ_WMEX01000002.1"/>
</dbReference>
<dbReference type="InterPro" id="IPR033138">
    <property type="entry name" value="Cu_oxidase_CS"/>
</dbReference>
<proteinExistence type="predicted"/>
<dbReference type="SUPFAM" id="SSF49503">
    <property type="entry name" value="Cupredoxins"/>
    <property type="match status" value="1"/>
</dbReference>
<dbReference type="PROSITE" id="PS00079">
    <property type="entry name" value="MULTICOPPER_OXIDASE1"/>
    <property type="match status" value="1"/>
</dbReference>
<dbReference type="Gene3D" id="2.60.40.420">
    <property type="entry name" value="Cupredoxins - blue copper proteins"/>
    <property type="match status" value="1"/>
</dbReference>
<gene>
    <name evidence="5" type="ORF">GLW01_03370</name>
</gene>
<keyword evidence="2" id="KW-0186">Copper</keyword>
<dbReference type="GO" id="GO:0046872">
    <property type="term" value="F:metal ion binding"/>
    <property type="evidence" value="ECO:0007669"/>
    <property type="project" value="UniProtKB-KW"/>
</dbReference>
<feature type="domain" description="EfeO-type cupredoxin-like" evidence="4">
    <location>
        <begin position="18"/>
        <end position="108"/>
    </location>
</feature>
<reference evidence="5 6" key="1">
    <citation type="submission" date="2019-11" db="EMBL/GenBank/DDBJ databases">
        <title>Genome sequences of 17 halophilic strains isolated from different environments.</title>
        <authorList>
            <person name="Furrow R.E."/>
        </authorList>
    </citation>
    <scope>NUCLEOTIDE SEQUENCE [LARGE SCALE GENOMIC DNA]</scope>
    <source>
        <strain evidence="5 6">22507_15_FS</strain>
    </source>
</reference>
<keyword evidence="6" id="KW-1185">Reference proteome</keyword>
<dbReference type="Proteomes" id="UP000460751">
    <property type="component" value="Unassembled WGS sequence"/>
</dbReference>
<name>A0A9X5B3T0_9GAMM</name>
<evidence type="ECO:0000313" key="6">
    <source>
        <dbReference type="Proteomes" id="UP000460751"/>
    </source>
</evidence>